<dbReference type="PRINTS" id="PR01438">
    <property type="entry name" value="UNVRSLSTRESS"/>
</dbReference>
<dbReference type="CDD" id="cd00293">
    <property type="entry name" value="USP-like"/>
    <property type="match status" value="1"/>
</dbReference>
<protein>
    <submittedName>
        <fullName evidence="3">Universal stress protein</fullName>
    </submittedName>
</protein>
<reference evidence="3" key="1">
    <citation type="submission" date="2017-11" db="EMBL/GenBank/DDBJ databases">
        <authorList>
            <person name="Kajale S.C."/>
            <person name="Sharma A."/>
        </authorList>
    </citation>
    <scope>NUCLEOTIDE SEQUENCE</scope>
    <source>
        <strain evidence="3">LS1_42</strain>
    </source>
</reference>
<dbReference type="SUPFAM" id="SSF52402">
    <property type="entry name" value="Adenine nucleotide alpha hydrolases-like"/>
    <property type="match status" value="1"/>
</dbReference>
<gene>
    <name evidence="3" type="ORF">CV102_24955</name>
</gene>
<dbReference type="PANTHER" id="PTHR46268:SF6">
    <property type="entry name" value="UNIVERSAL STRESS PROTEIN UP12"/>
    <property type="match status" value="1"/>
</dbReference>
<dbReference type="RefSeq" id="WP_148860680.1">
    <property type="nucleotide sequence ID" value="NZ_PHNJ01000025.1"/>
</dbReference>
<proteinExistence type="inferred from homology"/>
<comment type="similarity">
    <text evidence="1">Belongs to the universal stress protein A family.</text>
</comment>
<accession>A0A8J8Q077</accession>
<name>A0A8J8Q077_9EURY</name>
<comment type="caution">
    <text evidence="3">The sequence shown here is derived from an EMBL/GenBank/DDBJ whole genome shotgun (WGS) entry which is preliminary data.</text>
</comment>
<organism evidence="3 4">
    <name type="scientific">Natronococcus pandeyae</name>
    <dbReference type="NCBI Taxonomy" id="2055836"/>
    <lineage>
        <taxon>Archaea</taxon>
        <taxon>Methanobacteriati</taxon>
        <taxon>Methanobacteriota</taxon>
        <taxon>Stenosarchaea group</taxon>
        <taxon>Halobacteria</taxon>
        <taxon>Halobacteriales</taxon>
        <taxon>Natrialbaceae</taxon>
        <taxon>Natronococcus</taxon>
    </lineage>
</organism>
<dbReference type="Pfam" id="PF00582">
    <property type="entry name" value="Usp"/>
    <property type="match status" value="1"/>
</dbReference>
<keyword evidence="4" id="KW-1185">Reference proteome</keyword>
<evidence type="ECO:0000313" key="3">
    <source>
        <dbReference type="EMBL" id="TYL36003.1"/>
    </source>
</evidence>
<dbReference type="Proteomes" id="UP000766904">
    <property type="component" value="Unassembled WGS sequence"/>
</dbReference>
<dbReference type="Gene3D" id="3.40.50.620">
    <property type="entry name" value="HUPs"/>
    <property type="match status" value="1"/>
</dbReference>
<sequence>MYTILVPIDENDERVESQIETIRGLPAAPAEITVDVLHVREELDFSAEDIEDVSIGTLETDLEDLSSLPETASLIATELRESGIETAVHAATGRPAAAIVDVADRRNADQLVLGARRQSPVGKVLFGSVVQSVLLDVDRPVTVVPAHVDP</sequence>
<dbReference type="EMBL" id="PHNJ01000025">
    <property type="protein sequence ID" value="TYL36003.1"/>
    <property type="molecule type" value="Genomic_DNA"/>
</dbReference>
<dbReference type="PANTHER" id="PTHR46268">
    <property type="entry name" value="STRESS RESPONSE PROTEIN NHAX"/>
    <property type="match status" value="1"/>
</dbReference>
<dbReference type="AlphaFoldDB" id="A0A8J8Q077"/>
<dbReference type="InterPro" id="IPR014729">
    <property type="entry name" value="Rossmann-like_a/b/a_fold"/>
</dbReference>
<dbReference type="OrthoDB" id="281037at2157"/>
<evidence type="ECO:0000259" key="2">
    <source>
        <dbReference type="Pfam" id="PF00582"/>
    </source>
</evidence>
<dbReference type="InterPro" id="IPR006015">
    <property type="entry name" value="Universal_stress_UspA"/>
</dbReference>
<feature type="domain" description="UspA" evidence="2">
    <location>
        <begin position="3"/>
        <end position="145"/>
    </location>
</feature>
<dbReference type="InterPro" id="IPR006016">
    <property type="entry name" value="UspA"/>
</dbReference>
<evidence type="ECO:0000313" key="4">
    <source>
        <dbReference type="Proteomes" id="UP000766904"/>
    </source>
</evidence>
<evidence type="ECO:0000256" key="1">
    <source>
        <dbReference type="ARBA" id="ARBA00008791"/>
    </source>
</evidence>